<protein>
    <recommendedName>
        <fullName evidence="1">Sam68 tyrosine-rich domain-containing protein</fullName>
    </recommendedName>
</protein>
<dbReference type="Pfam" id="PF16568">
    <property type="entry name" value="Sam68-YY"/>
    <property type="match status" value="1"/>
</dbReference>
<feature type="domain" description="Sam68 tyrosine-rich" evidence="1">
    <location>
        <begin position="59"/>
        <end position="102"/>
    </location>
</feature>
<name>A0ABN9MI71_9NEOB</name>
<evidence type="ECO:0000313" key="3">
    <source>
        <dbReference type="Proteomes" id="UP001176940"/>
    </source>
</evidence>
<dbReference type="InterPro" id="IPR032335">
    <property type="entry name" value="Sam68-YY"/>
</dbReference>
<dbReference type="EMBL" id="CAUEEQ010071154">
    <property type="protein sequence ID" value="CAJ0965996.1"/>
    <property type="molecule type" value="Genomic_DNA"/>
</dbReference>
<comment type="caution">
    <text evidence="2">The sequence shown here is derived from an EMBL/GenBank/DDBJ whole genome shotgun (WGS) entry which is preliminary data.</text>
</comment>
<gene>
    <name evidence="2" type="ORF">RIMI_LOCUS20831280</name>
</gene>
<reference evidence="2" key="1">
    <citation type="submission" date="2023-07" db="EMBL/GenBank/DDBJ databases">
        <authorList>
            <person name="Stuckert A."/>
        </authorList>
    </citation>
    <scope>NUCLEOTIDE SEQUENCE</scope>
</reference>
<sequence>MEPHQRLHVEEGVDHRVVEDYHRLHLLQQEAELVQYVLSFHEGFQVEEPLHVVPVSAEGYDDLYAEQSYDAYDSYYSQSPGDTEYYDYGHGESLESYESYAKPYLAVILFAV</sequence>
<dbReference type="Proteomes" id="UP001176940">
    <property type="component" value="Unassembled WGS sequence"/>
</dbReference>
<evidence type="ECO:0000313" key="2">
    <source>
        <dbReference type="EMBL" id="CAJ0965996.1"/>
    </source>
</evidence>
<accession>A0ABN9MI71</accession>
<evidence type="ECO:0000259" key="1">
    <source>
        <dbReference type="Pfam" id="PF16568"/>
    </source>
</evidence>
<keyword evidence="3" id="KW-1185">Reference proteome</keyword>
<organism evidence="2 3">
    <name type="scientific">Ranitomeya imitator</name>
    <name type="common">mimic poison frog</name>
    <dbReference type="NCBI Taxonomy" id="111125"/>
    <lineage>
        <taxon>Eukaryota</taxon>
        <taxon>Metazoa</taxon>
        <taxon>Chordata</taxon>
        <taxon>Craniata</taxon>
        <taxon>Vertebrata</taxon>
        <taxon>Euteleostomi</taxon>
        <taxon>Amphibia</taxon>
        <taxon>Batrachia</taxon>
        <taxon>Anura</taxon>
        <taxon>Neobatrachia</taxon>
        <taxon>Hyloidea</taxon>
        <taxon>Dendrobatidae</taxon>
        <taxon>Dendrobatinae</taxon>
        <taxon>Ranitomeya</taxon>
    </lineage>
</organism>
<proteinExistence type="predicted"/>